<feature type="compositionally biased region" description="Acidic residues" evidence="4">
    <location>
        <begin position="148"/>
        <end position="165"/>
    </location>
</feature>
<dbReference type="PANTHER" id="PTHR35344">
    <property type="entry name" value="GAS VESICLE STRUCTURAL PROTEIN 2-RELATED"/>
    <property type="match status" value="1"/>
</dbReference>
<dbReference type="PROSITE" id="PS00669">
    <property type="entry name" value="GAS_VESICLE_A_2"/>
    <property type="match status" value="1"/>
</dbReference>
<comment type="caution">
    <text evidence="5">The sequence shown here is derived from an EMBL/GenBank/DDBJ whole genome shotgun (WGS) entry which is preliminary data.</text>
</comment>
<keyword evidence="1" id="KW-0304">Gas vesicle</keyword>
<dbReference type="AlphaFoldDB" id="A0ABD6D7T4"/>
<evidence type="ECO:0000313" key="6">
    <source>
        <dbReference type="Proteomes" id="UP001597052"/>
    </source>
</evidence>
<dbReference type="RefSeq" id="WP_379826853.1">
    <property type="nucleotide sequence ID" value="NZ_JANHDJ010000001.1"/>
</dbReference>
<comment type="subcellular location">
    <subcellularLocation>
        <location evidence="2">Gas vesicle</location>
    </subcellularLocation>
</comment>
<organism evidence="5 6">
    <name type="scientific">Halohasta litorea</name>
    <dbReference type="NCBI Taxonomy" id="869891"/>
    <lineage>
        <taxon>Archaea</taxon>
        <taxon>Methanobacteriati</taxon>
        <taxon>Methanobacteriota</taxon>
        <taxon>Stenosarchaea group</taxon>
        <taxon>Halobacteria</taxon>
        <taxon>Halobacteriales</taxon>
        <taxon>Haloferacaceae</taxon>
        <taxon>Halohasta</taxon>
    </lineage>
</organism>
<dbReference type="InterPro" id="IPR018493">
    <property type="entry name" value="GvpA-like_CS"/>
</dbReference>
<dbReference type="PANTHER" id="PTHR35344:SF4">
    <property type="entry name" value="GAS VESICLE PROTEIN A1"/>
    <property type="match status" value="1"/>
</dbReference>
<evidence type="ECO:0000256" key="4">
    <source>
        <dbReference type="SAM" id="MobiDB-lite"/>
    </source>
</evidence>
<gene>
    <name evidence="5" type="primary">gvpJ</name>
    <name evidence="5" type="ORF">ACFSBW_04665</name>
</gene>
<evidence type="ECO:0000256" key="3">
    <source>
        <dbReference type="ARBA" id="ARBA00035646"/>
    </source>
</evidence>
<dbReference type="InterPro" id="IPR000638">
    <property type="entry name" value="Gas-vesicle_GvpA-like"/>
</dbReference>
<sequence>MSGGGPMRKKDSLADVVEMLLDKGIVVNADIIVTIGETELLGIHLRAAIASFETAAEYGLEFPDGTDTDRIDEITGRQNHLETIRATGGEPDIIDEDDETATWTVRPPVVVREDDATESSTPGDESPTPDDESDEGASQTSDAGESAPEPEGETEPATEEGDGDD</sequence>
<dbReference type="Proteomes" id="UP001597052">
    <property type="component" value="Unassembled WGS sequence"/>
</dbReference>
<dbReference type="Pfam" id="PF00741">
    <property type="entry name" value="Gas_vesicle"/>
    <property type="match status" value="1"/>
</dbReference>
<evidence type="ECO:0000256" key="2">
    <source>
        <dbReference type="ARBA" id="ARBA00035108"/>
    </source>
</evidence>
<protein>
    <submittedName>
        <fullName evidence="5">Gas vesicle protein GvpJ</fullName>
    </submittedName>
</protein>
<dbReference type="EMBL" id="JBHUDM010000001">
    <property type="protein sequence ID" value="MFD1641168.1"/>
    <property type="molecule type" value="Genomic_DNA"/>
</dbReference>
<dbReference type="NCBIfam" id="NF046090">
    <property type="entry name" value="halo_gas_GvpJ"/>
    <property type="match status" value="1"/>
</dbReference>
<reference evidence="5 6" key="1">
    <citation type="journal article" date="2019" name="Int. J. Syst. Evol. Microbiol.">
        <title>The Global Catalogue of Microorganisms (GCM) 10K type strain sequencing project: providing services to taxonomists for standard genome sequencing and annotation.</title>
        <authorList>
            <consortium name="The Broad Institute Genomics Platform"/>
            <consortium name="The Broad Institute Genome Sequencing Center for Infectious Disease"/>
            <person name="Wu L."/>
            <person name="Ma J."/>
        </authorList>
    </citation>
    <scope>NUCLEOTIDE SEQUENCE [LARGE SCALE GENOMIC DNA]</scope>
    <source>
        <strain evidence="5 6">CGMCC 1.10593</strain>
    </source>
</reference>
<proteinExistence type="inferred from homology"/>
<name>A0ABD6D7T4_9EURY</name>
<feature type="region of interest" description="Disordered" evidence="4">
    <location>
        <begin position="86"/>
        <end position="165"/>
    </location>
</feature>
<evidence type="ECO:0000313" key="5">
    <source>
        <dbReference type="EMBL" id="MFD1641168.1"/>
    </source>
</evidence>
<comment type="similarity">
    <text evidence="3">Belongs to the gas vesicle GvpA family.</text>
</comment>
<dbReference type="GO" id="GO:0031411">
    <property type="term" value="C:gas vesicle"/>
    <property type="evidence" value="ECO:0007669"/>
    <property type="project" value="UniProtKB-SubCell"/>
</dbReference>
<accession>A0ABD6D7T4</accession>
<keyword evidence="6" id="KW-1185">Reference proteome</keyword>
<evidence type="ECO:0000256" key="1">
    <source>
        <dbReference type="ARBA" id="ARBA00022987"/>
    </source>
</evidence>
<dbReference type="InterPro" id="IPR050530">
    <property type="entry name" value="GvpA"/>
</dbReference>
<dbReference type="PROSITE" id="PS00234">
    <property type="entry name" value="GAS_VESICLE_A_1"/>
    <property type="match status" value="1"/>
</dbReference>